<keyword evidence="2 6" id="KW-0963">Cytoplasm</keyword>
<keyword evidence="8" id="KW-1185">Reference proteome</keyword>
<feature type="binding site" evidence="6">
    <location>
        <position position="170"/>
    </location>
    <ligand>
        <name>S-adenosyl-L-methionine</name>
        <dbReference type="ChEBI" id="CHEBI:59789"/>
    </ligand>
</feature>
<evidence type="ECO:0000256" key="4">
    <source>
        <dbReference type="ARBA" id="ARBA00022679"/>
    </source>
</evidence>
<evidence type="ECO:0000256" key="5">
    <source>
        <dbReference type="ARBA" id="ARBA00022691"/>
    </source>
</evidence>
<reference evidence="8" key="1">
    <citation type="journal article" date="2019" name="Int. J. Syst. Evol. Microbiol.">
        <title>The Global Catalogue of Microorganisms (GCM) 10K type strain sequencing project: providing services to taxonomists for standard genome sequencing and annotation.</title>
        <authorList>
            <consortium name="The Broad Institute Genomics Platform"/>
            <consortium name="The Broad Institute Genome Sequencing Center for Infectious Disease"/>
            <person name="Wu L."/>
            <person name="Ma J."/>
        </authorList>
    </citation>
    <scope>NUCLEOTIDE SEQUENCE [LARGE SCALE GENOMIC DNA]</scope>
    <source>
        <strain evidence="8">CGMCC 1.12931</strain>
    </source>
</reference>
<comment type="catalytic activity">
    <reaction evidence="6">
        <text>L-lysyl-[protein] + 3 S-adenosyl-L-methionine = N(6),N(6),N(6)-trimethyl-L-lysyl-[protein] + 3 S-adenosyl-L-homocysteine + 3 H(+)</text>
        <dbReference type="Rhea" id="RHEA:54192"/>
        <dbReference type="Rhea" id="RHEA-COMP:9752"/>
        <dbReference type="Rhea" id="RHEA-COMP:13826"/>
        <dbReference type="ChEBI" id="CHEBI:15378"/>
        <dbReference type="ChEBI" id="CHEBI:29969"/>
        <dbReference type="ChEBI" id="CHEBI:57856"/>
        <dbReference type="ChEBI" id="CHEBI:59789"/>
        <dbReference type="ChEBI" id="CHEBI:61961"/>
    </reaction>
</comment>
<dbReference type="GO" id="GO:0005840">
    <property type="term" value="C:ribosome"/>
    <property type="evidence" value="ECO:0007669"/>
    <property type="project" value="UniProtKB-KW"/>
</dbReference>
<name>A0ABQ1SBJ3_9FLAO</name>
<dbReference type="EMBL" id="BMGM01000001">
    <property type="protein sequence ID" value="GGE23670.1"/>
    <property type="molecule type" value="Genomic_DNA"/>
</dbReference>
<keyword evidence="5 6" id="KW-0949">S-adenosyl-L-methionine</keyword>
<protein>
    <recommendedName>
        <fullName evidence="6">Ribosomal protein L11 methyltransferase</fullName>
        <shortName evidence="6">L11 Mtase</shortName>
        <ecNumber evidence="6">2.1.1.-</ecNumber>
    </recommendedName>
</protein>
<keyword evidence="4 6" id="KW-0808">Transferase</keyword>
<evidence type="ECO:0000313" key="7">
    <source>
        <dbReference type="EMBL" id="GGE23670.1"/>
    </source>
</evidence>
<comment type="function">
    <text evidence="6">Methylates ribosomal protein L11.</text>
</comment>
<evidence type="ECO:0000256" key="3">
    <source>
        <dbReference type="ARBA" id="ARBA00022603"/>
    </source>
</evidence>
<comment type="caution">
    <text evidence="7">The sequence shown here is derived from an EMBL/GenBank/DDBJ whole genome shotgun (WGS) entry which is preliminary data.</text>
</comment>
<organism evidence="7 8">
    <name type="scientific">Psychroflexus planctonicus</name>
    <dbReference type="NCBI Taxonomy" id="1526575"/>
    <lineage>
        <taxon>Bacteria</taxon>
        <taxon>Pseudomonadati</taxon>
        <taxon>Bacteroidota</taxon>
        <taxon>Flavobacteriia</taxon>
        <taxon>Flavobacteriales</taxon>
        <taxon>Flavobacteriaceae</taxon>
        <taxon>Psychroflexus</taxon>
    </lineage>
</organism>
<evidence type="ECO:0000313" key="8">
    <source>
        <dbReference type="Proteomes" id="UP000599179"/>
    </source>
</evidence>
<dbReference type="GO" id="GO:0032259">
    <property type="term" value="P:methylation"/>
    <property type="evidence" value="ECO:0007669"/>
    <property type="project" value="UniProtKB-KW"/>
</dbReference>
<evidence type="ECO:0000256" key="1">
    <source>
        <dbReference type="ARBA" id="ARBA00009741"/>
    </source>
</evidence>
<feature type="binding site" evidence="6">
    <location>
        <position position="127"/>
    </location>
    <ligand>
        <name>S-adenosyl-L-methionine</name>
        <dbReference type="ChEBI" id="CHEBI:59789"/>
    </ligand>
</feature>
<dbReference type="InterPro" id="IPR050078">
    <property type="entry name" value="Ribosomal_L11_MeTrfase_PrmA"/>
</dbReference>
<dbReference type="PANTHER" id="PTHR43648:SF1">
    <property type="entry name" value="ELECTRON TRANSFER FLAVOPROTEIN BETA SUBUNIT LYSINE METHYLTRANSFERASE"/>
    <property type="match status" value="1"/>
</dbReference>
<gene>
    <name evidence="6 7" type="primary">prmA</name>
    <name evidence="7" type="ORF">GCM10010832_00420</name>
</gene>
<dbReference type="Gene3D" id="3.40.50.150">
    <property type="entry name" value="Vaccinia Virus protein VP39"/>
    <property type="match status" value="1"/>
</dbReference>
<comment type="similarity">
    <text evidence="1 6">Belongs to the methyltransferase superfamily. PrmA family.</text>
</comment>
<dbReference type="SUPFAM" id="SSF53335">
    <property type="entry name" value="S-adenosyl-L-methionine-dependent methyltransferases"/>
    <property type="match status" value="1"/>
</dbReference>
<keyword evidence="7" id="KW-0687">Ribonucleoprotein</keyword>
<evidence type="ECO:0000256" key="2">
    <source>
        <dbReference type="ARBA" id="ARBA00022490"/>
    </source>
</evidence>
<sequence length="275" mass="31679">MNYIAYHFQIEPKEEFTDMLLAELSLFDFETFEETEQGLSAYIQEELDEEDLVSQLNLLQNKEVSISYKREKVETINWNKEWEKNFSPIEVGSTCRVRAPFHEKKEVEFDIVIEPKMSFGTGHHATTYQMIQLILEEDWHSKKVLDMGCGTGVLGILSSMKGAKEVTYIDIDDWCVENTEENLIRNQVKGKVILGGAEKINANFDVIIANINRNILLNDLATYSAHLNENGQIYLSGFYKEDLPIIRDEASKQGLTFVKNVEKDNWIAAKFMKLC</sequence>
<keyword evidence="7" id="KW-0689">Ribosomal protein</keyword>
<dbReference type="CDD" id="cd02440">
    <property type="entry name" value="AdoMet_MTases"/>
    <property type="match status" value="1"/>
</dbReference>
<keyword evidence="3 6" id="KW-0489">Methyltransferase</keyword>
<dbReference type="GO" id="GO:0008168">
    <property type="term" value="F:methyltransferase activity"/>
    <property type="evidence" value="ECO:0007669"/>
    <property type="project" value="UniProtKB-KW"/>
</dbReference>
<dbReference type="PANTHER" id="PTHR43648">
    <property type="entry name" value="ELECTRON TRANSFER FLAVOPROTEIN BETA SUBUNIT LYSINE METHYLTRANSFERASE"/>
    <property type="match status" value="1"/>
</dbReference>
<dbReference type="PIRSF" id="PIRSF000401">
    <property type="entry name" value="RPL11_MTase"/>
    <property type="match status" value="1"/>
</dbReference>
<proteinExistence type="inferred from homology"/>
<dbReference type="NCBIfam" id="NF001785">
    <property type="entry name" value="PRK00517.2-2"/>
    <property type="match status" value="1"/>
</dbReference>
<dbReference type="RefSeq" id="WP_188457066.1">
    <property type="nucleotide sequence ID" value="NZ_BMGM01000001.1"/>
</dbReference>
<dbReference type="EC" id="2.1.1.-" evidence="6"/>
<dbReference type="Pfam" id="PF06325">
    <property type="entry name" value="PrmA"/>
    <property type="match status" value="1"/>
</dbReference>
<feature type="binding site" evidence="6">
    <location>
        <position position="148"/>
    </location>
    <ligand>
        <name>S-adenosyl-L-methionine</name>
        <dbReference type="ChEBI" id="CHEBI:59789"/>
    </ligand>
</feature>
<dbReference type="InterPro" id="IPR004498">
    <property type="entry name" value="Ribosomal_PrmA_MeTrfase"/>
</dbReference>
<dbReference type="Proteomes" id="UP000599179">
    <property type="component" value="Unassembled WGS sequence"/>
</dbReference>
<dbReference type="HAMAP" id="MF_00735">
    <property type="entry name" value="Methyltr_PrmA"/>
    <property type="match status" value="1"/>
</dbReference>
<evidence type="ECO:0000256" key="6">
    <source>
        <dbReference type="HAMAP-Rule" id="MF_00735"/>
    </source>
</evidence>
<feature type="binding site" evidence="6">
    <location>
        <position position="210"/>
    </location>
    <ligand>
        <name>S-adenosyl-L-methionine</name>
        <dbReference type="ChEBI" id="CHEBI:59789"/>
    </ligand>
</feature>
<comment type="subcellular location">
    <subcellularLocation>
        <location evidence="6">Cytoplasm</location>
    </subcellularLocation>
</comment>
<accession>A0ABQ1SBJ3</accession>
<dbReference type="InterPro" id="IPR029063">
    <property type="entry name" value="SAM-dependent_MTases_sf"/>
</dbReference>